<name>A0AAV4S3K6_9ARAC</name>
<reference evidence="1 2" key="1">
    <citation type="submission" date="2021-06" db="EMBL/GenBank/DDBJ databases">
        <title>Caerostris darwini draft genome.</title>
        <authorList>
            <person name="Kono N."/>
            <person name="Arakawa K."/>
        </authorList>
    </citation>
    <scope>NUCLEOTIDE SEQUENCE [LARGE SCALE GENOMIC DNA]</scope>
</reference>
<evidence type="ECO:0008006" key="3">
    <source>
        <dbReference type="Google" id="ProtNLM"/>
    </source>
</evidence>
<proteinExistence type="predicted"/>
<dbReference type="PANTHER" id="PTHR47163:SF2">
    <property type="entry name" value="SI:DKEY-17M8.2"/>
    <property type="match status" value="1"/>
</dbReference>
<dbReference type="AlphaFoldDB" id="A0AAV4S3K6"/>
<accession>A0AAV4S3K6</accession>
<gene>
    <name evidence="1" type="ORF">CDAR_391801</name>
</gene>
<protein>
    <recommendedName>
        <fullName evidence="3">ISXO2-like transposase domain-containing protein</fullName>
    </recommendedName>
</protein>
<organism evidence="1 2">
    <name type="scientific">Caerostris darwini</name>
    <dbReference type="NCBI Taxonomy" id="1538125"/>
    <lineage>
        <taxon>Eukaryota</taxon>
        <taxon>Metazoa</taxon>
        <taxon>Ecdysozoa</taxon>
        <taxon>Arthropoda</taxon>
        <taxon>Chelicerata</taxon>
        <taxon>Arachnida</taxon>
        <taxon>Araneae</taxon>
        <taxon>Araneomorphae</taxon>
        <taxon>Entelegynae</taxon>
        <taxon>Araneoidea</taxon>
        <taxon>Araneidae</taxon>
        <taxon>Caerostris</taxon>
    </lineage>
</organism>
<evidence type="ECO:0000313" key="2">
    <source>
        <dbReference type="Proteomes" id="UP001054837"/>
    </source>
</evidence>
<dbReference type="InterPro" id="IPR053164">
    <property type="entry name" value="IS1016-like_transposase"/>
</dbReference>
<evidence type="ECO:0000313" key="1">
    <source>
        <dbReference type="EMBL" id="GIY27317.1"/>
    </source>
</evidence>
<keyword evidence="2" id="KW-1185">Reference proteome</keyword>
<sequence>MVEISAVETTYSSILKDSLEYDISLVKKETDIGVESEPVISKILPVITEVRSVNINNSKVVDESNSAVLTRNSDIVEETDDTEIKYSEIMFASNNIMEAELNEESVFPDLPGSSMHKRQQNGSRIPNKKRRLYSGMKGNQLCYFLSKEHIKFCQENKLIASSVLCFCGEPMVLKPYSDNMDGFLWCCPQTAFHKTDLSIRKGSWFENFELPIQDILWIAYMWLYNYSHFSMVHECNCSEKVLTCCLSKLQEACEAILKFKCDPIGGPNKLVEIFECKFKDTKKPKRVKNCNKNIKEQWIFCAIEQFSSKSIFIIVEDKESDTLCQIFDKYILNGSTVYGHIWNAYKHLSADSFNYLTEVKNITFHDSDTKSDIDTISKFWDVTKRPRPGFNRYNKYEYDLKFCESFYRKTLLFSTDAYLAFLKDLAMIYQPQDKLIKEEPFSEE</sequence>
<dbReference type="Proteomes" id="UP001054837">
    <property type="component" value="Unassembled WGS sequence"/>
</dbReference>
<dbReference type="EMBL" id="BPLQ01007044">
    <property type="protein sequence ID" value="GIY27317.1"/>
    <property type="molecule type" value="Genomic_DNA"/>
</dbReference>
<comment type="caution">
    <text evidence="1">The sequence shown here is derived from an EMBL/GenBank/DDBJ whole genome shotgun (WGS) entry which is preliminary data.</text>
</comment>
<dbReference type="PANTHER" id="PTHR47163">
    <property type="entry name" value="DDE_TNP_IS1595 DOMAIN-CONTAINING PROTEIN"/>
    <property type="match status" value="1"/>
</dbReference>